<comment type="caution">
    <text evidence="5">The sequence shown here is derived from an EMBL/GenBank/DDBJ whole genome shotgun (WGS) entry which is preliminary data.</text>
</comment>
<dbReference type="Proteomes" id="UP000196655">
    <property type="component" value="Unassembled WGS sequence"/>
</dbReference>
<evidence type="ECO:0000256" key="1">
    <source>
        <dbReference type="ARBA" id="ARBA00023015"/>
    </source>
</evidence>
<dbReference type="Pfam" id="PF07729">
    <property type="entry name" value="FCD"/>
    <property type="match status" value="1"/>
</dbReference>
<feature type="domain" description="HTH gntR-type" evidence="4">
    <location>
        <begin position="19"/>
        <end position="86"/>
    </location>
</feature>
<dbReference type="Pfam" id="PF00392">
    <property type="entry name" value="GntR"/>
    <property type="match status" value="1"/>
</dbReference>
<proteinExistence type="predicted"/>
<name>A0A211ZN58_9PROT</name>
<evidence type="ECO:0000256" key="2">
    <source>
        <dbReference type="ARBA" id="ARBA00023125"/>
    </source>
</evidence>
<keyword evidence="2" id="KW-0238">DNA-binding</keyword>
<keyword evidence="1" id="KW-0805">Transcription regulation</keyword>
<dbReference type="InterPro" id="IPR011711">
    <property type="entry name" value="GntR_C"/>
</dbReference>
<sequence length="236" mass="26062">MTDTDNTPGFSPIDFLRTRSLTNVVQTEIERMIVEGEFTPNERINENALAQRLKVSRGPIREACSALAAMGLIQIIPNRGFFVRELSSDEARDVSEARACVFASLAMCAAMRVSDAEIAKLRELVDRMDGLAAAGEVSHYYPVNLQFHSELARASGNARLAQIYLGLARELHIQRYRALASGDVLDVSNAEHRAIFDAVAARDQQRAFAAGYAHIINGMSRTRRAAELVHRHPPEG</sequence>
<dbReference type="SMART" id="SM00345">
    <property type="entry name" value="HTH_GNTR"/>
    <property type="match status" value="1"/>
</dbReference>
<dbReference type="SMART" id="SM00895">
    <property type="entry name" value="FCD"/>
    <property type="match status" value="1"/>
</dbReference>
<gene>
    <name evidence="5" type="ORF">BWR60_13060</name>
</gene>
<evidence type="ECO:0000256" key="3">
    <source>
        <dbReference type="ARBA" id="ARBA00023163"/>
    </source>
</evidence>
<dbReference type="SUPFAM" id="SSF46785">
    <property type="entry name" value="Winged helix' DNA-binding domain"/>
    <property type="match status" value="1"/>
</dbReference>
<dbReference type="InterPro" id="IPR036390">
    <property type="entry name" value="WH_DNA-bd_sf"/>
</dbReference>
<keyword evidence="6" id="KW-1185">Reference proteome</keyword>
<keyword evidence="3" id="KW-0804">Transcription</keyword>
<dbReference type="SUPFAM" id="SSF48008">
    <property type="entry name" value="GntR ligand-binding domain-like"/>
    <property type="match status" value="1"/>
</dbReference>
<dbReference type="AlphaFoldDB" id="A0A211ZN58"/>
<dbReference type="GO" id="GO:0003677">
    <property type="term" value="F:DNA binding"/>
    <property type="evidence" value="ECO:0007669"/>
    <property type="project" value="UniProtKB-KW"/>
</dbReference>
<dbReference type="InterPro" id="IPR036388">
    <property type="entry name" value="WH-like_DNA-bd_sf"/>
</dbReference>
<dbReference type="PANTHER" id="PTHR43537">
    <property type="entry name" value="TRANSCRIPTIONAL REGULATOR, GNTR FAMILY"/>
    <property type="match status" value="1"/>
</dbReference>
<dbReference type="EMBL" id="NHON01000020">
    <property type="protein sequence ID" value="OWJ66713.1"/>
    <property type="molecule type" value="Genomic_DNA"/>
</dbReference>
<reference evidence="6" key="1">
    <citation type="submission" date="2017-05" db="EMBL/GenBank/DDBJ databases">
        <authorList>
            <person name="Macchi M."/>
            <person name="Festa S."/>
            <person name="Coppotelli B.M."/>
            <person name="Morelli I.S."/>
        </authorList>
    </citation>
    <scope>NUCLEOTIDE SEQUENCE [LARGE SCALE GENOMIC DNA]</scope>
    <source>
        <strain evidence="6">I</strain>
    </source>
</reference>
<dbReference type="Gene3D" id="1.10.10.10">
    <property type="entry name" value="Winged helix-like DNA-binding domain superfamily/Winged helix DNA-binding domain"/>
    <property type="match status" value="1"/>
</dbReference>
<organism evidence="5 6">
    <name type="scientific">Inquilinus limosus</name>
    <dbReference type="NCBI Taxonomy" id="171674"/>
    <lineage>
        <taxon>Bacteria</taxon>
        <taxon>Pseudomonadati</taxon>
        <taxon>Pseudomonadota</taxon>
        <taxon>Alphaproteobacteria</taxon>
        <taxon>Rhodospirillales</taxon>
        <taxon>Rhodospirillaceae</taxon>
        <taxon>Inquilinus</taxon>
    </lineage>
</organism>
<evidence type="ECO:0000259" key="4">
    <source>
        <dbReference type="PROSITE" id="PS50949"/>
    </source>
</evidence>
<dbReference type="InterPro" id="IPR000524">
    <property type="entry name" value="Tscrpt_reg_HTH_GntR"/>
</dbReference>
<evidence type="ECO:0000313" key="6">
    <source>
        <dbReference type="Proteomes" id="UP000196655"/>
    </source>
</evidence>
<dbReference type="Gene3D" id="1.20.120.530">
    <property type="entry name" value="GntR ligand-binding domain-like"/>
    <property type="match status" value="1"/>
</dbReference>
<protein>
    <recommendedName>
        <fullName evidence="4">HTH gntR-type domain-containing protein</fullName>
    </recommendedName>
</protein>
<accession>A0A211ZN58</accession>
<dbReference type="PROSITE" id="PS50949">
    <property type="entry name" value="HTH_GNTR"/>
    <property type="match status" value="1"/>
</dbReference>
<dbReference type="RefSeq" id="WP_088151464.1">
    <property type="nucleotide sequence ID" value="NZ_NHON01000020.1"/>
</dbReference>
<dbReference type="CDD" id="cd07377">
    <property type="entry name" value="WHTH_GntR"/>
    <property type="match status" value="1"/>
</dbReference>
<dbReference type="InterPro" id="IPR008920">
    <property type="entry name" value="TF_FadR/GntR_C"/>
</dbReference>
<evidence type="ECO:0000313" key="5">
    <source>
        <dbReference type="EMBL" id="OWJ66713.1"/>
    </source>
</evidence>
<dbReference type="OrthoDB" id="9812290at2"/>
<dbReference type="GO" id="GO:0003700">
    <property type="term" value="F:DNA-binding transcription factor activity"/>
    <property type="evidence" value="ECO:0007669"/>
    <property type="project" value="InterPro"/>
</dbReference>
<dbReference type="PANTHER" id="PTHR43537:SF24">
    <property type="entry name" value="GLUCONATE OPERON TRANSCRIPTIONAL REPRESSOR"/>
    <property type="match status" value="1"/>
</dbReference>